<dbReference type="EMBL" id="FRBL01000009">
    <property type="protein sequence ID" value="SHM63236.1"/>
    <property type="molecule type" value="Genomic_DNA"/>
</dbReference>
<sequence>MSHTNFLQLPFHFYPEALLQDLHQCQSLQWAAHFHREDYSGEWSSISLRSTSGAITDIHSHAGMPFQDTPLLKQTPYFSYVLQSFKCPLEGVRLLKLKSGAIIKPHKDIGASYEEGNLRIHVPVITHPEVEFLLDGMKLPMQAGECWYANFNLTHEVINNSPVDRVHLVIDALRNEWTDDLFAQQGFPVPPPPGQLDDTTKLMVIAELERQQNPALQELIDQLKAELGL</sequence>
<dbReference type="AlphaFoldDB" id="A0A1M7KD60"/>
<dbReference type="Proteomes" id="UP000184420">
    <property type="component" value="Unassembled WGS sequence"/>
</dbReference>
<dbReference type="Gene3D" id="2.60.120.330">
    <property type="entry name" value="B-lactam Antibiotic, Isopenicillin N Synthase, Chain"/>
    <property type="match status" value="1"/>
</dbReference>
<name>A0A1M7KD60_9BACT</name>
<dbReference type="SUPFAM" id="SSF51197">
    <property type="entry name" value="Clavaminate synthase-like"/>
    <property type="match status" value="1"/>
</dbReference>
<reference evidence="2 3" key="1">
    <citation type="submission" date="2016-11" db="EMBL/GenBank/DDBJ databases">
        <authorList>
            <person name="Jaros S."/>
            <person name="Januszkiewicz K."/>
            <person name="Wedrychowicz H."/>
        </authorList>
    </citation>
    <scope>NUCLEOTIDE SEQUENCE [LARGE SCALE GENOMIC DNA]</scope>
    <source>
        <strain evidence="2 3">DSM 27406</strain>
    </source>
</reference>
<organism evidence="2 3">
    <name type="scientific">Chitinophaga jiangningensis</name>
    <dbReference type="NCBI Taxonomy" id="1419482"/>
    <lineage>
        <taxon>Bacteria</taxon>
        <taxon>Pseudomonadati</taxon>
        <taxon>Bacteroidota</taxon>
        <taxon>Chitinophagia</taxon>
        <taxon>Chitinophagales</taxon>
        <taxon>Chitinophagaceae</taxon>
        <taxon>Chitinophaga</taxon>
    </lineage>
</organism>
<evidence type="ECO:0000313" key="3">
    <source>
        <dbReference type="Proteomes" id="UP000184420"/>
    </source>
</evidence>
<keyword evidence="3" id="KW-1185">Reference proteome</keyword>
<evidence type="ECO:0000313" key="2">
    <source>
        <dbReference type="EMBL" id="SHM63236.1"/>
    </source>
</evidence>
<dbReference type="InterPro" id="IPR007803">
    <property type="entry name" value="Asp/Arg/Pro-Hydrxlase"/>
</dbReference>
<accession>A0A1M7KD60</accession>
<proteinExistence type="predicted"/>
<dbReference type="STRING" id="1419482.SAMN05444266_109261"/>
<dbReference type="InterPro" id="IPR027443">
    <property type="entry name" value="IPNS-like_sf"/>
</dbReference>
<protein>
    <submittedName>
        <fullName evidence="2">Aspartyl/Asparaginyl beta-hydroxylase</fullName>
    </submittedName>
</protein>
<dbReference type="RefSeq" id="WP_073085784.1">
    <property type="nucleotide sequence ID" value="NZ_FRBL01000009.1"/>
</dbReference>
<gene>
    <name evidence="2" type="ORF">SAMN05444266_109261</name>
</gene>
<evidence type="ECO:0000259" key="1">
    <source>
        <dbReference type="Pfam" id="PF05118"/>
    </source>
</evidence>
<feature type="domain" description="Aspartyl/asparaginy/proline hydroxylase" evidence="1">
    <location>
        <begin position="27"/>
        <end position="174"/>
    </location>
</feature>
<dbReference type="OrthoDB" id="1441538at2"/>
<dbReference type="Pfam" id="PF05118">
    <property type="entry name" value="Asp_Arg_Hydrox"/>
    <property type="match status" value="1"/>
</dbReference>